<evidence type="ECO:0000256" key="5">
    <source>
        <dbReference type="ARBA" id="ARBA00022552"/>
    </source>
</evidence>
<feature type="domain" description="Exoribonuclease phosphorolytic" evidence="10">
    <location>
        <begin position="41"/>
        <end position="174"/>
    </location>
</feature>
<dbReference type="GO" id="GO:0034475">
    <property type="term" value="P:U4 snRNA 3'-end processing"/>
    <property type="evidence" value="ECO:0007669"/>
    <property type="project" value="TreeGrafter"/>
</dbReference>
<dbReference type="GO" id="GO:0000176">
    <property type="term" value="C:nuclear exosome (RNase complex)"/>
    <property type="evidence" value="ECO:0007669"/>
    <property type="project" value="TreeGrafter"/>
</dbReference>
<dbReference type="EMBL" id="HBGG01009968">
    <property type="protein sequence ID" value="CAD9202793.1"/>
    <property type="molecule type" value="Transcribed_RNA"/>
</dbReference>
<dbReference type="InterPro" id="IPR001247">
    <property type="entry name" value="ExoRNase_PH_dom1"/>
</dbReference>
<keyword evidence="5" id="KW-0698">rRNA processing</keyword>
<evidence type="ECO:0000256" key="7">
    <source>
        <dbReference type="ARBA" id="ARBA00022884"/>
    </source>
</evidence>
<dbReference type="InterPro" id="IPR033196">
    <property type="entry name" value="Rrp43"/>
</dbReference>
<proteinExistence type="inferred from homology"/>
<dbReference type="FunFam" id="3.30.230.70:FF:000017">
    <property type="entry name" value="Exosome complex component Rrp42"/>
    <property type="match status" value="1"/>
</dbReference>
<dbReference type="SUPFAM" id="SSF55666">
    <property type="entry name" value="Ribonuclease PH domain 2-like"/>
    <property type="match status" value="1"/>
</dbReference>
<feature type="domain" description="Exoribonuclease phosphorolytic" evidence="11">
    <location>
        <begin position="207"/>
        <end position="270"/>
    </location>
</feature>
<dbReference type="GO" id="GO:0034476">
    <property type="term" value="P:U5 snRNA 3'-end processing"/>
    <property type="evidence" value="ECO:0007669"/>
    <property type="project" value="TreeGrafter"/>
</dbReference>
<dbReference type="CDD" id="cd11369">
    <property type="entry name" value="RNase_PH_RRP43"/>
    <property type="match status" value="1"/>
</dbReference>
<evidence type="ECO:0000259" key="10">
    <source>
        <dbReference type="Pfam" id="PF01138"/>
    </source>
</evidence>
<dbReference type="GO" id="GO:0034473">
    <property type="term" value="P:U1 snRNA 3'-end processing"/>
    <property type="evidence" value="ECO:0007669"/>
    <property type="project" value="TreeGrafter"/>
</dbReference>
<dbReference type="GO" id="GO:0000177">
    <property type="term" value="C:cytoplasmic exosome (RNase complex)"/>
    <property type="evidence" value="ECO:0007669"/>
    <property type="project" value="TreeGrafter"/>
</dbReference>
<keyword evidence="4" id="KW-0963">Cytoplasm</keyword>
<dbReference type="Gene3D" id="3.30.230.70">
    <property type="entry name" value="GHMP Kinase, N-terminal domain"/>
    <property type="match status" value="1"/>
</dbReference>
<comment type="subcellular location">
    <subcellularLocation>
        <location evidence="1">Cytoplasm</location>
    </subcellularLocation>
    <subcellularLocation>
        <location evidence="2">Nucleus</location>
        <location evidence="2">Nucleolus</location>
    </subcellularLocation>
</comment>
<evidence type="ECO:0000256" key="9">
    <source>
        <dbReference type="ARBA" id="ARBA00030617"/>
    </source>
</evidence>
<evidence type="ECO:0000256" key="1">
    <source>
        <dbReference type="ARBA" id="ARBA00004496"/>
    </source>
</evidence>
<evidence type="ECO:0000259" key="11">
    <source>
        <dbReference type="Pfam" id="PF03725"/>
    </source>
</evidence>
<dbReference type="GO" id="GO:0071038">
    <property type="term" value="P:TRAMP-dependent tRNA surveillance pathway"/>
    <property type="evidence" value="ECO:0007669"/>
    <property type="project" value="TreeGrafter"/>
</dbReference>
<dbReference type="InterPro" id="IPR050590">
    <property type="entry name" value="Exosome_comp_Rrp42_subfam"/>
</dbReference>
<dbReference type="Pfam" id="PF03725">
    <property type="entry name" value="RNase_PH_C"/>
    <property type="match status" value="1"/>
</dbReference>
<dbReference type="AlphaFoldDB" id="A0A7S1X0S9"/>
<evidence type="ECO:0000256" key="4">
    <source>
        <dbReference type="ARBA" id="ARBA00022490"/>
    </source>
</evidence>
<dbReference type="InterPro" id="IPR020568">
    <property type="entry name" value="Ribosomal_Su5_D2-typ_SF"/>
</dbReference>
<evidence type="ECO:0000313" key="12">
    <source>
        <dbReference type="EMBL" id="CAD9202793.1"/>
    </source>
</evidence>
<evidence type="ECO:0000256" key="6">
    <source>
        <dbReference type="ARBA" id="ARBA00022835"/>
    </source>
</evidence>
<dbReference type="PANTHER" id="PTHR11097:SF9">
    <property type="entry name" value="EXOSOME COMPLEX COMPONENT RRP43"/>
    <property type="match status" value="1"/>
</dbReference>
<evidence type="ECO:0000256" key="8">
    <source>
        <dbReference type="ARBA" id="ARBA00023242"/>
    </source>
</evidence>
<accession>A0A7S1X0S9</accession>
<dbReference type="GO" id="GO:0035925">
    <property type="term" value="F:mRNA 3'-UTR AU-rich region binding"/>
    <property type="evidence" value="ECO:0007669"/>
    <property type="project" value="TreeGrafter"/>
</dbReference>
<dbReference type="PANTHER" id="PTHR11097">
    <property type="entry name" value="EXOSOME COMPLEX EXONUCLEASE RIBOSOMAL RNA PROCESSING PROTEIN"/>
    <property type="match status" value="1"/>
</dbReference>
<gene>
    <name evidence="12" type="ORF">TCHU04912_LOCUS5026</name>
</gene>
<dbReference type="GO" id="GO:0016075">
    <property type="term" value="P:rRNA catabolic process"/>
    <property type="evidence" value="ECO:0007669"/>
    <property type="project" value="TreeGrafter"/>
</dbReference>
<dbReference type="GO" id="GO:0071035">
    <property type="term" value="P:nuclear polyadenylation-dependent rRNA catabolic process"/>
    <property type="evidence" value="ECO:0007669"/>
    <property type="project" value="TreeGrafter"/>
</dbReference>
<reference evidence="12" key="1">
    <citation type="submission" date="2021-01" db="EMBL/GenBank/DDBJ databases">
        <authorList>
            <person name="Corre E."/>
            <person name="Pelletier E."/>
            <person name="Niang G."/>
            <person name="Scheremetjew M."/>
            <person name="Finn R."/>
            <person name="Kale V."/>
            <person name="Holt S."/>
            <person name="Cochrane G."/>
            <person name="Meng A."/>
            <person name="Brown T."/>
            <person name="Cohen L."/>
        </authorList>
    </citation>
    <scope>NUCLEOTIDE SEQUENCE</scope>
    <source>
        <strain evidence="12">PLY429</strain>
    </source>
</reference>
<evidence type="ECO:0000256" key="3">
    <source>
        <dbReference type="ARBA" id="ARBA00006678"/>
    </source>
</evidence>
<dbReference type="GO" id="GO:0071028">
    <property type="term" value="P:nuclear mRNA surveillance"/>
    <property type="evidence" value="ECO:0007669"/>
    <property type="project" value="TreeGrafter"/>
</dbReference>
<organism evidence="12">
    <name type="scientific">Tetraselmis chuii</name>
    <dbReference type="NCBI Taxonomy" id="63592"/>
    <lineage>
        <taxon>Eukaryota</taxon>
        <taxon>Viridiplantae</taxon>
        <taxon>Chlorophyta</taxon>
        <taxon>core chlorophytes</taxon>
        <taxon>Chlorodendrophyceae</taxon>
        <taxon>Chlorodendrales</taxon>
        <taxon>Chlorodendraceae</taxon>
        <taxon>Tetraselmis</taxon>
    </lineage>
</organism>
<dbReference type="SUPFAM" id="SSF54211">
    <property type="entry name" value="Ribosomal protein S5 domain 2-like"/>
    <property type="match status" value="1"/>
</dbReference>
<dbReference type="Pfam" id="PF01138">
    <property type="entry name" value="RNase_PH"/>
    <property type="match status" value="1"/>
</dbReference>
<sequence length="289" mass="30648">MAEVSRSNDAAAFRRLYPDQHYDQFLENGVRPDGRVLGLSREVTVGLDAVSSADSSALVKLGSTIVMAGVKLEVMKPSDEEPEAGSLVLGVEVTPMSAPDVRPGRTPEAAHSVAEQLHAVLATGGALDATELCIRKSSAAWVLYCDVYVLNSDGCLLDACLIAAVAALSALKLPEVPLTKDGQIIIPGSGGEVGSVVETRRLRLKRVPLSLTCGLRGGQLISDPTAEEEQLMESLITVALDEQGELAGVYKPGGEPVTDALMQECIQLGRVRYKTVSALLEQALQQRDE</sequence>
<dbReference type="GO" id="GO:0005730">
    <property type="term" value="C:nucleolus"/>
    <property type="evidence" value="ECO:0007669"/>
    <property type="project" value="UniProtKB-SubCell"/>
</dbReference>
<dbReference type="InterPro" id="IPR015847">
    <property type="entry name" value="ExoRNase_PH_dom2"/>
</dbReference>
<keyword evidence="7" id="KW-0694">RNA-binding</keyword>
<name>A0A7S1X0S9_9CHLO</name>
<evidence type="ECO:0000256" key="2">
    <source>
        <dbReference type="ARBA" id="ARBA00004604"/>
    </source>
</evidence>
<dbReference type="InterPro" id="IPR027408">
    <property type="entry name" value="PNPase/RNase_PH_dom_sf"/>
</dbReference>
<dbReference type="InterPro" id="IPR036345">
    <property type="entry name" value="ExoRNase_PH_dom2_sf"/>
</dbReference>
<protein>
    <recommendedName>
        <fullName evidence="9">Ribosomal RNA-processing protein 43</fullName>
    </recommendedName>
</protein>
<keyword evidence="8" id="KW-0539">Nucleus</keyword>
<comment type="similarity">
    <text evidence="3">Belongs to the RNase PH family.</text>
</comment>
<keyword evidence="6" id="KW-0271">Exosome</keyword>
<dbReference type="GO" id="GO:0000467">
    <property type="term" value="P:exonucleolytic trimming to generate mature 3'-end of 5.8S rRNA from tricistronic rRNA transcript (SSU-rRNA, 5.8S rRNA, LSU-rRNA)"/>
    <property type="evidence" value="ECO:0007669"/>
    <property type="project" value="TreeGrafter"/>
</dbReference>